<accession>A0A3P6V5G0</accession>
<evidence type="ECO:0000313" key="2">
    <source>
        <dbReference type="Proteomes" id="UP000281553"/>
    </source>
</evidence>
<dbReference type="OrthoDB" id="6247999at2759"/>
<gene>
    <name evidence="1" type="ORF">DILT_LOCUS3695</name>
</gene>
<dbReference type="AlphaFoldDB" id="A0A3P6V5G0"/>
<evidence type="ECO:0008006" key="3">
    <source>
        <dbReference type="Google" id="ProtNLM"/>
    </source>
</evidence>
<sequence length="241" mass="27543">MFAFAQRRRSDWISGRTLQLSAQTTRARSRNDTSVHKLQKLTTMSARGDQQKYWSETVTPMKQAPNVGHTRKLYQIIRQFSGKPSSLSDSVCDVNGDLIAGSPAKVDPWREHFEHFLDFDEQPITPSLSSSAEFHPFPVYAVSCNFPSEDEVADAIQRLYRNRAPGEYDIPAEIYKSYVETLAPWLHEVIEQAWKDTVVPNDWASDILVPVFTKRDRMECGNYRGKSLIDVVAKVLTIIFQ</sequence>
<evidence type="ECO:0000313" key="1">
    <source>
        <dbReference type="EMBL" id="VDK85301.1"/>
    </source>
</evidence>
<dbReference type="Proteomes" id="UP000281553">
    <property type="component" value="Unassembled WGS sequence"/>
</dbReference>
<dbReference type="PANTHER" id="PTHR19446">
    <property type="entry name" value="REVERSE TRANSCRIPTASES"/>
    <property type="match status" value="1"/>
</dbReference>
<proteinExistence type="predicted"/>
<keyword evidence="2" id="KW-1185">Reference proteome</keyword>
<protein>
    <recommendedName>
        <fullName evidence="3">Reverse transcriptase domain-containing protein</fullName>
    </recommendedName>
</protein>
<dbReference type="EMBL" id="UYRU01044089">
    <property type="protein sequence ID" value="VDK85301.1"/>
    <property type="molecule type" value="Genomic_DNA"/>
</dbReference>
<reference evidence="1 2" key="1">
    <citation type="submission" date="2018-11" db="EMBL/GenBank/DDBJ databases">
        <authorList>
            <consortium name="Pathogen Informatics"/>
        </authorList>
    </citation>
    <scope>NUCLEOTIDE SEQUENCE [LARGE SCALE GENOMIC DNA]</scope>
</reference>
<organism evidence="1 2">
    <name type="scientific">Dibothriocephalus latus</name>
    <name type="common">Fish tapeworm</name>
    <name type="synonym">Diphyllobothrium latum</name>
    <dbReference type="NCBI Taxonomy" id="60516"/>
    <lineage>
        <taxon>Eukaryota</taxon>
        <taxon>Metazoa</taxon>
        <taxon>Spiralia</taxon>
        <taxon>Lophotrochozoa</taxon>
        <taxon>Platyhelminthes</taxon>
        <taxon>Cestoda</taxon>
        <taxon>Eucestoda</taxon>
        <taxon>Diphyllobothriidea</taxon>
        <taxon>Diphyllobothriidae</taxon>
        <taxon>Dibothriocephalus</taxon>
    </lineage>
</organism>
<name>A0A3P6V5G0_DIBLA</name>